<reference evidence="2" key="1">
    <citation type="submission" date="2024-06" db="EMBL/GenBank/DDBJ databases">
        <authorList>
            <consortium name="consrtm"/>
            <person name="Uemura M."/>
            <person name="Terahara T."/>
        </authorList>
    </citation>
    <scope>NUCLEOTIDE SEQUENCE</scope>
    <source>
        <strain evidence="2">KM77-8</strain>
    </source>
</reference>
<accession>A0AAT9HWX1</accession>
<dbReference type="EMBL" id="AP035768">
    <property type="protein sequence ID" value="BFO22060.1"/>
    <property type="molecule type" value="Genomic_DNA"/>
</dbReference>
<proteinExistence type="predicted"/>
<gene>
    <name evidence="2" type="ORF">SHKM778_84480</name>
</gene>
<feature type="region of interest" description="Disordered" evidence="1">
    <location>
        <begin position="73"/>
        <end position="144"/>
    </location>
</feature>
<feature type="compositionally biased region" description="Basic residues" evidence="1">
    <location>
        <begin position="73"/>
        <end position="89"/>
    </location>
</feature>
<reference evidence="2" key="2">
    <citation type="submission" date="2024-07" db="EMBL/GenBank/DDBJ databases">
        <title>Streptomyces haneummycinica sp. nov., a new antibiotic-producing actinobacterium isolated from marine sediment.</title>
        <authorList>
            <person name="Uemura M."/>
            <person name="Hamada M."/>
            <person name="Hirano S."/>
            <person name="Kobayashi K."/>
            <person name="Ohshiro T."/>
            <person name="Kobayashi T."/>
            <person name="Terahara T."/>
        </authorList>
    </citation>
    <scope>NUCLEOTIDE SEQUENCE</scope>
    <source>
        <strain evidence="2">KM77-8</strain>
    </source>
</reference>
<evidence type="ECO:0000256" key="1">
    <source>
        <dbReference type="SAM" id="MobiDB-lite"/>
    </source>
</evidence>
<dbReference type="AlphaFoldDB" id="A0AAT9HWX1"/>
<feature type="compositionally biased region" description="Low complexity" evidence="1">
    <location>
        <begin position="121"/>
        <end position="144"/>
    </location>
</feature>
<protein>
    <submittedName>
        <fullName evidence="2">Uncharacterized protein</fullName>
    </submittedName>
</protein>
<evidence type="ECO:0000313" key="2">
    <source>
        <dbReference type="EMBL" id="BFO22060.1"/>
    </source>
</evidence>
<sequence length="144" mass="16451">MLYEIMVRDCLRTFTRGGMPEEVAREFFHRASVAALRRRPEGHRRPAGPEGIRRSLLEEGAYGKYRAFQTANRARRAVRSTVRTGRRRLGAQVRDQQYRRALRRPVDPFSRCSPPTGTAVSPATRPRSPRSSPNSPRTSARCGW</sequence>
<organism evidence="2">
    <name type="scientific">Streptomyces haneummycinicus</name>
    <dbReference type="NCBI Taxonomy" id="3074435"/>
    <lineage>
        <taxon>Bacteria</taxon>
        <taxon>Bacillati</taxon>
        <taxon>Actinomycetota</taxon>
        <taxon>Actinomycetes</taxon>
        <taxon>Kitasatosporales</taxon>
        <taxon>Streptomycetaceae</taxon>
        <taxon>Streptomyces</taxon>
    </lineage>
</organism>
<name>A0AAT9HWX1_9ACTN</name>